<dbReference type="PROSITE" id="PS00455">
    <property type="entry name" value="AMP_BINDING"/>
    <property type="match status" value="1"/>
</dbReference>
<dbReference type="EC" id="6.3.2.-" evidence="5"/>
<dbReference type="KEGG" id="brh:RBRH_04248"/>
<dbReference type="eggNOG" id="COG1020">
    <property type="taxonomic scope" value="Bacteria"/>
</dbReference>
<dbReference type="Proteomes" id="UP000007437">
    <property type="component" value="Plasmid pBRH01"/>
</dbReference>
<dbReference type="Gene3D" id="3.40.50.980">
    <property type="match status" value="2"/>
</dbReference>
<dbReference type="PANTHER" id="PTHR45527">
    <property type="entry name" value="NONRIBOSOMAL PEPTIDE SYNTHETASE"/>
    <property type="match status" value="1"/>
</dbReference>
<dbReference type="Gene3D" id="3.30.559.30">
    <property type="entry name" value="Nonribosomal peptide synthetase, condensation domain"/>
    <property type="match status" value="1"/>
</dbReference>
<dbReference type="GO" id="GO:0043041">
    <property type="term" value="P:amino acid activation for nonribosomal peptide biosynthetic process"/>
    <property type="evidence" value="ECO:0007669"/>
    <property type="project" value="TreeGrafter"/>
</dbReference>
<dbReference type="SUPFAM" id="SSF52777">
    <property type="entry name" value="CoA-dependent acyltransferases"/>
    <property type="match status" value="1"/>
</dbReference>
<dbReference type="AlphaFoldDB" id="E5AUD1"/>
<dbReference type="InterPro" id="IPR020459">
    <property type="entry name" value="AMP-binding"/>
</dbReference>
<feature type="domain" description="AMP-dependent synthetase/ligase" evidence="3">
    <location>
        <begin position="90"/>
        <end position="389"/>
    </location>
</feature>
<evidence type="ECO:0000313" key="6">
    <source>
        <dbReference type="Proteomes" id="UP000007437"/>
    </source>
</evidence>
<protein>
    <submittedName>
        <fullName evidence="5">Non-ribosomal peptide synthetase modules</fullName>
        <ecNumber evidence="5">6.3.2.-</ecNumber>
    </submittedName>
</protein>
<reference evidence="5 6" key="1">
    <citation type="journal article" date="2011" name="J. Bacteriol.">
        <title>Complete genome sequence of Burkholderia rhizoxinica, an endosymbiont of Rhizopus microsporus.</title>
        <authorList>
            <person name="Lackner G."/>
            <person name="Moebius N."/>
            <person name="Partida-Martinez L."/>
            <person name="Hertweck C."/>
        </authorList>
    </citation>
    <scope>NUCLEOTIDE SEQUENCE [LARGE SCALE GENOMIC DNA]</scope>
    <source>
        <strain evidence="6">DSM 19002 / CIP 109453 / HKI 454</strain>
        <plasmid evidence="5 6">pBRH01</plasmid>
    </source>
</reference>
<dbReference type="SUPFAM" id="SSF56801">
    <property type="entry name" value="Acetyl-CoA synthetase-like"/>
    <property type="match status" value="1"/>
</dbReference>
<geneLocation type="plasmid" evidence="5 6">
    <name>pBRH01</name>
</geneLocation>
<dbReference type="FunFam" id="3.40.50.980:FF:000002">
    <property type="entry name" value="Enterobactin synthetase component F"/>
    <property type="match status" value="1"/>
</dbReference>
<organism evidence="5 6">
    <name type="scientific">Mycetohabitans rhizoxinica (strain DSM 19002 / CIP 109453 / HKI 454)</name>
    <name type="common">Paraburkholderia rhizoxinica</name>
    <dbReference type="NCBI Taxonomy" id="882378"/>
    <lineage>
        <taxon>Bacteria</taxon>
        <taxon>Pseudomonadati</taxon>
        <taxon>Pseudomonadota</taxon>
        <taxon>Betaproteobacteria</taxon>
        <taxon>Burkholderiales</taxon>
        <taxon>Burkholderiaceae</taxon>
        <taxon>Mycetohabitans</taxon>
    </lineage>
</organism>
<dbReference type="Pfam" id="PF00668">
    <property type="entry name" value="Condensation"/>
    <property type="match status" value="1"/>
</dbReference>
<comment type="cofactor">
    <cofactor evidence="1">
        <name>pantetheine 4'-phosphate</name>
        <dbReference type="ChEBI" id="CHEBI:47942"/>
    </cofactor>
</comment>
<keyword evidence="5" id="KW-0614">Plasmid</keyword>
<dbReference type="PRINTS" id="PR00154">
    <property type="entry name" value="AMPBINDING"/>
</dbReference>
<dbReference type="GO" id="GO:0044550">
    <property type="term" value="P:secondary metabolite biosynthetic process"/>
    <property type="evidence" value="ECO:0007669"/>
    <property type="project" value="TreeGrafter"/>
</dbReference>
<dbReference type="Pfam" id="PF00501">
    <property type="entry name" value="AMP-binding"/>
    <property type="match status" value="1"/>
</dbReference>
<dbReference type="GO" id="GO:0016874">
    <property type="term" value="F:ligase activity"/>
    <property type="evidence" value="ECO:0007669"/>
    <property type="project" value="UniProtKB-KW"/>
</dbReference>
<proteinExistence type="predicted"/>
<evidence type="ECO:0000256" key="1">
    <source>
        <dbReference type="ARBA" id="ARBA00001957"/>
    </source>
</evidence>
<dbReference type="PANTHER" id="PTHR45527:SF14">
    <property type="entry name" value="PLIPASTATIN SYNTHASE SUBUNIT B"/>
    <property type="match status" value="1"/>
</dbReference>
<evidence type="ECO:0000259" key="3">
    <source>
        <dbReference type="Pfam" id="PF00501"/>
    </source>
</evidence>
<evidence type="ECO:0000313" key="5">
    <source>
        <dbReference type="EMBL" id="CBW76705.1"/>
    </source>
</evidence>
<keyword evidence="2" id="KW-0596">Phosphopantetheine</keyword>
<accession>E5AUD1</accession>
<feature type="domain" description="Condensation" evidence="4">
    <location>
        <begin position="3"/>
        <end position="69"/>
    </location>
</feature>
<dbReference type="GO" id="GO:0005829">
    <property type="term" value="C:cytosol"/>
    <property type="evidence" value="ECO:0007669"/>
    <property type="project" value="TreeGrafter"/>
</dbReference>
<dbReference type="GO" id="GO:0031177">
    <property type="term" value="F:phosphopantetheine binding"/>
    <property type="evidence" value="ECO:0007669"/>
    <property type="project" value="TreeGrafter"/>
</dbReference>
<dbReference type="HOGENOM" id="CLU_000022_2_9_4"/>
<dbReference type="InterPro" id="IPR000873">
    <property type="entry name" value="AMP-dep_synth/lig_dom"/>
</dbReference>
<dbReference type="EMBL" id="FR687360">
    <property type="protein sequence ID" value="CBW76705.1"/>
    <property type="molecule type" value="Genomic_DNA"/>
</dbReference>
<dbReference type="FunFam" id="3.40.50.980:FF:000001">
    <property type="entry name" value="Non-ribosomal peptide synthetase"/>
    <property type="match status" value="1"/>
</dbReference>
<sequence>MVKFDLDLHLHEAGGQIVGALCYATALFDRGTIERHVGYLQTMLQAMAADASQSVTRVELLAPAERTLLLQTWNATQQDYPAHQCIHQLFEAQAERTPEATALVYEDQTLSYAELNAQANRLAHQLLGLGVKPDARVGICVQRSPAMVAGLLAILKAGGAYVPLDPAYPGERLAHIVQDAAPQMVLADAAGRAALGDAALADRPVLDPNRLPEQPETNPSVPALTPRHLAYVIYTSGSTGMPKGVMVEHDQVVRLFDATQSWYHFDENDTWCLFHSFAFDFSVWELWGALRHGGKLIMVPHHVVRSPQDFHRLVCEQGVTVLNQTPSAFKMFIASQAQSVLRDQLRYVIFGGEALEPSILQAWYATRAGQGPQLVNMYGITETTVHVTYRPLQL</sequence>
<name>E5AUD1_MYCRK</name>
<dbReference type="InterPro" id="IPR001242">
    <property type="entry name" value="Condensation_dom"/>
</dbReference>
<evidence type="ECO:0000256" key="2">
    <source>
        <dbReference type="ARBA" id="ARBA00022450"/>
    </source>
</evidence>
<gene>
    <name evidence="5" type="ordered locus">RBRH_04248</name>
</gene>
<keyword evidence="5" id="KW-0436">Ligase</keyword>
<dbReference type="InterPro" id="IPR020845">
    <property type="entry name" value="AMP-binding_CS"/>
</dbReference>
<evidence type="ECO:0000259" key="4">
    <source>
        <dbReference type="Pfam" id="PF00668"/>
    </source>
</evidence>